<feature type="domain" description="Aminoglycoside phosphotransferase" evidence="2">
    <location>
        <begin position="28"/>
        <end position="266"/>
    </location>
</feature>
<dbReference type="CDD" id="cd05154">
    <property type="entry name" value="ACAD10_11_N-like"/>
    <property type="match status" value="1"/>
</dbReference>
<accession>A0ABS0D3F4</accession>
<organism evidence="3 4">
    <name type="scientific">Nocardia higoensis</name>
    <dbReference type="NCBI Taxonomy" id="228599"/>
    <lineage>
        <taxon>Bacteria</taxon>
        <taxon>Bacillati</taxon>
        <taxon>Actinomycetota</taxon>
        <taxon>Actinomycetes</taxon>
        <taxon>Mycobacteriales</taxon>
        <taxon>Nocardiaceae</taxon>
        <taxon>Nocardia</taxon>
    </lineage>
</organism>
<dbReference type="InterPro" id="IPR041726">
    <property type="entry name" value="ACAD10_11_N"/>
</dbReference>
<dbReference type="InterPro" id="IPR011009">
    <property type="entry name" value="Kinase-like_dom_sf"/>
</dbReference>
<dbReference type="SUPFAM" id="SSF56112">
    <property type="entry name" value="Protein kinase-like (PK-like)"/>
    <property type="match status" value="1"/>
</dbReference>
<dbReference type="EMBL" id="JADLQN010000001">
    <property type="protein sequence ID" value="MBF6353020.1"/>
    <property type="molecule type" value="Genomic_DNA"/>
</dbReference>
<evidence type="ECO:0000313" key="3">
    <source>
        <dbReference type="EMBL" id="MBF6353020.1"/>
    </source>
</evidence>
<gene>
    <name evidence="3" type="ORF">IU449_00390</name>
</gene>
<comment type="caution">
    <text evidence="3">The sequence shown here is derived from an EMBL/GenBank/DDBJ whole genome shotgun (WGS) entry which is preliminary data.</text>
</comment>
<evidence type="ECO:0000259" key="2">
    <source>
        <dbReference type="Pfam" id="PF01636"/>
    </source>
</evidence>
<sequence length="338" mass="36818">MPGVDSAGLRAWFDSIGVSHSGALRFGRIGLGQSNLTYWVRDQVGRRWVLRRPPLGHTLASAHDVVREARILRALDATDVPTPRIFGVAEAGVAGDAPAVLMEFVDGHVNDTAEALASLTPHQRRATALSMVETLARVHAVDLERTGLDTLASHAPYAQRQLQRWTRQWYASWQGDNREFDALTARLTDAIPVRQEIRLVHGDFHLRNVITSRSTGAVAAVLDWELSTLGDPMADMGSTLAYWPKPGEPAFGHGMPALAGIPGLEEMGRAYAEASGRGSDALWFWYVLGLWKIAAIYAGIMRRTKDNPGNRSSVRRPEEADVLSLLSSATAAANEVGL</sequence>
<dbReference type="Proteomes" id="UP000707731">
    <property type="component" value="Unassembled WGS sequence"/>
</dbReference>
<dbReference type="Gene3D" id="3.90.1200.10">
    <property type="match status" value="1"/>
</dbReference>
<feature type="transmembrane region" description="Helical" evidence="1">
    <location>
        <begin position="283"/>
        <end position="301"/>
    </location>
</feature>
<dbReference type="Pfam" id="PF01636">
    <property type="entry name" value="APH"/>
    <property type="match status" value="1"/>
</dbReference>
<keyword evidence="1" id="KW-0812">Transmembrane</keyword>
<dbReference type="InterPro" id="IPR002575">
    <property type="entry name" value="Aminoglycoside_PTrfase"/>
</dbReference>
<protein>
    <submittedName>
        <fullName evidence="3">Phosphotransferase family protein</fullName>
    </submittedName>
</protein>
<dbReference type="PANTHER" id="PTHR47829">
    <property type="entry name" value="HYDROLASE, PUTATIVE (AFU_ORTHOLOGUE AFUA_1G12880)-RELATED"/>
    <property type="match status" value="1"/>
</dbReference>
<dbReference type="Gene3D" id="3.30.200.20">
    <property type="entry name" value="Phosphorylase Kinase, domain 1"/>
    <property type="match status" value="1"/>
</dbReference>
<evidence type="ECO:0000256" key="1">
    <source>
        <dbReference type="SAM" id="Phobius"/>
    </source>
</evidence>
<reference evidence="3 4" key="1">
    <citation type="submission" date="2020-10" db="EMBL/GenBank/DDBJ databases">
        <title>Identification of Nocardia species via Next-generation sequencing and recognition of intraspecies genetic diversity.</title>
        <authorList>
            <person name="Li P."/>
            <person name="Li P."/>
            <person name="Lu B."/>
        </authorList>
    </citation>
    <scope>NUCLEOTIDE SEQUENCE [LARGE SCALE GENOMIC DNA]</scope>
    <source>
        <strain evidence="3 4">BJ06-0143</strain>
    </source>
</reference>
<proteinExistence type="predicted"/>
<evidence type="ECO:0000313" key="4">
    <source>
        <dbReference type="Proteomes" id="UP000707731"/>
    </source>
</evidence>
<keyword evidence="1" id="KW-1133">Transmembrane helix</keyword>
<name>A0ABS0D3F4_9NOCA</name>
<keyword evidence="1" id="KW-0472">Membrane</keyword>
<dbReference type="PANTHER" id="PTHR47829:SF1">
    <property type="entry name" value="HAD FAMILY PHOSPHATASE"/>
    <property type="match status" value="1"/>
</dbReference>
<dbReference type="InterPro" id="IPR052898">
    <property type="entry name" value="ACAD10-like"/>
</dbReference>
<keyword evidence="4" id="KW-1185">Reference proteome</keyword>